<dbReference type="GO" id="GO:0006515">
    <property type="term" value="P:protein quality control for misfolded or incompletely synthesized proteins"/>
    <property type="evidence" value="ECO:0007669"/>
    <property type="project" value="TreeGrafter"/>
</dbReference>
<dbReference type="PANTHER" id="PTHR28142:SF1">
    <property type="entry name" value="MITOCHONDRIAL INNER MEMBRANE I-AAA PROTEASE SUPERCOMPLEX SUBUNIT MGR3-RELATED"/>
    <property type="match status" value="1"/>
</dbReference>
<dbReference type="EMBL" id="SWFS01000112">
    <property type="protein sequence ID" value="KAA8916309.1"/>
    <property type="molecule type" value="Genomic_DNA"/>
</dbReference>
<dbReference type="VEuPathDB" id="FungiDB:TRICI_001591"/>
<evidence type="ECO:0000313" key="3">
    <source>
        <dbReference type="Proteomes" id="UP000761534"/>
    </source>
</evidence>
<dbReference type="AlphaFoldDB" id="A0A642V9E2"/>
<dbReference type="GO" id="GO:0031942">
    <property type="term" value="C:i-AAA complex"/>
    <property type="evidence" value="ECO:0007669"/>
    <property type="project" value="TreeGrafter"/>
</dbReference>
<dbReference type="GO" id="GO:0051787">
    <property type="term" value="F:misfolded protein binding"/>
    <property type="evidence" value="ECO:0007669"/>
    <property type="project" value="TreeGrafter"/>
</dbReference>
<dbReference type="Proteomes" id="UP000761534">
    <property type="component" value="Unassembled WGS sequence"/>
</dbReference>
<feature type="region of interest" description="Disordered" evidence="1">
    <location>
        <begin position="433"/>
        <end position="474"/>
    </location>
</feature>
<accession>A0A642V9E2</accession>
<dbReference type="OrthoDB" id="10050400at2759"/>
<protein>
    <submittedName>
        <fullName evidence="2">Uncharacterized protein</fullName>
    </submittedName>
</protein>
<organism evidence="2 3">
    <name type="scientific">Trichomonascus ciferrii</name>
    <dbReference type="NCBI Taxonomy" id="44093"/>
    <lineage>
        <taxon>Eukaryota</taxon>
        <taxon>Fungi</taxon>
        <taxon>Dikarya</taxon>
        <taxon>Ascomycota</taxon>
        <taxon>Saccharomycotina</taxon>
        <taxon>Dipodascomycetes</taxon>
        <taxon>Dipodascales</taxon>
        <taxon>Trichomonascaceae</taxon>
        <taxon>Trichomonascus</taxon>
        <taxon>Trichomonascus ciferrii complex</taxon>
    </lineage>
</organism>
<dbReference type="PANTHER" id="PTHR28142">
    <property type="entry name" value="MITOCHONDRIAL INNER MEMBRANE I-AAA PROTEASE SUPERCOMPLEX SUBUNIT MGR3-RELATED"/>
    <property type="match status" value="1"/>
</dbReference>
<evidence type="ECO:0000256" key="1">
    <source>
        <dbReference type="SAM" id="MobiDB-lite"/>
    </source>
</evidence>
<keyword evidence="3" id="KW-1185">Reference proteome</keyword>
<feature type="compositionally biased region" description="Basic and acidic residues" evidence="1">
    <location>
        <begin position="454"/>
        <end position="474"/>
    </location>
</feature>
<proteinExistence type="predicted"/>
<gene>
    <name evidence="2" type="ORF">TRICI_001591</name>
</gene>
<reference evidence="2" key="1">
    <citation type="journal article" date="2019" name="G3 (Bethesda)">
        <title>Genome Assemblies of Two Rare Opportunistic Yeast Pathogens: Diutina rugosa (syn. Candida rugosa) and Trichomonascus ciferrii (syn. Candida ciferrii).</title>
        <authorList>
            <person name="Mixao V."/>
            <person name="Saus E."/>
            <person name="Hansen A.P."/>
            <person name="Lass-Florl C."/>
            <person name="Gabaldon T."/>
        </authorList>
    </citation>
    <scope>NUCLEOTIDE SEQUENCE</scope>
    <source>
        <strain evidence="2">CBS 4856</strain>
    </source>
</reference>
<sequence>MLQRVGNAFRGGSFAIRRTSVYAQSVTRGSRQLFRGVNYSAYPTPQPKRSGWRWPIIISLALGVSYFGFRYYTQHNYPPEVAAKLRKGLRAEIDGEGKGAKDYNLALKYYLEALEEADNVGLYYLSDEYTGLQIKICEMYEKLGMIEEARLMYRELGTSFIQALADGKTVSPSLRPHMIQRDLRVALKTAMYESSINPNVAKMGLLVHFLMAQKEVASRSPELAEMIKAEKNKESVNISLNLDPASIKQEHLDAWSPFRDELFNARDMFVALCLATGDIGLALQTKLATTEWMTTAGCEIGEILMSFYNVGSIFYLQSEELELRESRNRDNEKEAEMSKKLAHDSLGNSSTCFNVILDAIEKLPGKIRRATEVAEVQALSTYGLGVIALHKGDYNVASNLLREARLRAKGCEFHDLVNSAEIELEKVDKAQKELEQGEQVKYDPPAMDVFLTPKGKEGADGEKQTQKPPAKSEN</sequence>
<name>A0A642V9E2_9ASCO</name>
<comment type="caution">
    <text evidence="2">The sequence shown here is derived from an EMBL/GenBank/DDBJ whole genome shotgun (WGS) entry which is preliminary data.</text>
</comment>
<evidence type="ECO:0000313" key="2">
    <source>
        <dbReference type="EMBL" id="KAA8916309.1"/>
    </source>
</evidence>
<dbReference type="InterPro" id="IPR040201">
    <property type="entry name" value="Mrg3-like"/>
</dbReference>